<dbReference type="PRINTS" id="PR00105">
    <property type="entry name" value="C5METTRFRASE"/>
</dbReference>
<keyword evidence="3 7" id="KW-0808">Transferase</keyword>
<evidence type="ECO:0000256" key="4">
    <source>
        <dbReference type="ARBA" id="ARBA00022691"/>
    </source>
</evidence>
<dbReference type="SUPFAM" id="SSF53335">
    <property type="entry name" value="S-adenosyl-L-methionine-dependent methyltransferases"/>
    <property type="match status" value="1"/>
</dbReference>
<dbReference type="PROSITE" id="PS51679">
    <property type="entry name" value="SAM_MT_C5"/>
    <property type="match status" value="1"/>
</dbReference>
<keyword evidence="9" id="KW-1185">Reference proteome</keyword>
<proteinExistence type="inferred from homology"/>
<comment type="catalytic activity">
    <reaction evidence="6">
        <text>a 2'-deoxycytidine in DNA + S-adenosyl-L-methionine = a 5-methyl-2'-deoxycytidine in DNA + S-adenosyl-L-homocysteine + H(+)</text>
        <dbReference type="Rhea" id="RHEA:13681"/>
        <dbReference type="Rhea" id="RHEA-COMP:11369"/>
        <dbReference type="Rhea" id="RHEA-COMP:11370"/>
        <dbReference type="ChEBI" id="CHEBI:15378"/>
        <dbReference type="ChEBI" id="CHEBI:57856"/>
        <dbReference type="ChEBI" id="CHEBI:59789"/>
        <dbReference type="ChEBI" id="CHEBI:85452"/>
        <dbReference type="ChEBI" id="CHEBI:85454"/>
        <dbReference type="EC" id="2.1.1.37"/>
    </reaction>
</comment>
<dbReference type="PANTHER" id="PTHR10629">
    <property type="entry name" value="CYTOSINE-SPECIFIC METHYLTRANSFERASE"/>
    <property type="match status" value="1"/>
</dbReference>
<dbReference type="InterPro" id="IPR031303">
    <property type="entry name" value="C5_meth_CS"/>
</dbReference>
<comment type="similarity">
    <text evidence="7">Belongs to the class I-like SAM-binding methyltransferase superfamily. C5-methyltransferase family.</text>
</comment>
<dbReference type="GO" id="GO:0032259">
    <property type="term" value="P:methylation"/>
    <property type="evidence" value="ECO:0007669"/>
    <property type="project" value="UniProtKB-KW"/>
</dbReference>
<dbReference type="GO" id="GO:0003677">
    <property type="term" value="F:DNA binding"/>
    <property type="evidence" value="ECO:0007669"/>
    <property type="project" value="TreeGrafter"/>
</dbReference>
<dbReference type="Gene3D" id="3.40.50.150">
    <property type="entry name" value="Vaccinia Virus protein VP39"/>
    <property type="match status" value="1"/>
</dbReference>
<dbReference type="GO" id="GO:0044027">
    <property type="term" value="P:negative regulation of gene expression via chromosomal CpG island methylation"/>
    <property type="evidence" value="ECO:0007669"/>
    <property type="project" value="TreeGrafter"/>
</dbReference>
<name>A0A2T5YDW2_9BACT</name>
<evidence type="ECO:0000313" key="9">
    <source>
        <dbReference type="Proteomes" id="UP000244225"/>
    </source>
</evidence>
<dbReference type="PROSITE" id="PS00095">
    <property type="entry name" value="C5_MTASE_2"/>
    <property type="match status" value="1"/>
</dbReference>
<keyword evidence="4 7" id="KW-0949">S-adenosyl-L-methionine</keyword>
<evidence type="ECO:0000256" key="7">
    <source>
        <dbReference type="PROSITE-ProRule" id="PRU01016"/>
    </source>
</evidence>
<dbReference type="PANTHER" id="PTHR10629:SF52">
    <property type="entry name" value="DNA (CYTOSINE-5)-METHYLTRANSFERASE 1"/>
    <property type="match status" value="1"/>
</dbReference>
<evidence type="ECO:0000256" key="6">
    <source>
        <dbReference type="ARBA" id="ARBA00047422"/>
    </source>
</evidence>
<comment type="caution">
    <text evidence="8">The sequence shown here is derived from an EMBL/GenBank/DDBJ whole genome shotgun (WGS) entry which is preliminary data.</text>
</comment>
<dbReference type="GO" id="GO:0003886">
    <property type="term" value="F:DNA (cytosine-5-)-methyltransferase activity"/>
    <property type="evidence" value="ECO:0007669"/>
    <property type="project" value="UniProtKB-EC"/>
</dbReference>
<evidence type="ECO:0000256" key="1">
    <source>
        <dbReference type="ARBA" id="ARBA00011975"/>
    </source>
</evidence>
<dbReference type="AlphaFoldDB" id="A0A2T5YDW2"/>
<dbReference type="Pfam" id="PF00145">
    <property type="entry name" value="DNA_methylase"/>
    <property type="match status" value="2"/>
</dbReference>
<sequence length="547" mass="62154">MNQSSLKIPVIDIFAGPGGLGEGFSALLNEEGSRMFDIALSIEKEEFAHQTLTLRSFFRQFEPGTVPEDYYDFIKGQISLHELYERWPDEAALAKEEAWLTTLGDDEDSASSEEVDLRITSALKGNKNWLLIGGPPCQAYSIVGRSRRQDKILDEAKDNRVGLYKQYLRILAVHKPAVFVMENVKGLLSAKTKDSSIFTRILHDLSDPTKVFPGVGDDTQEETECQGYRIFSLVETPPSWDLHGNPVYDQKSFVIHAEKYGVPQTRHRVILLGVRKDIDFSPASLRPTEEVSIARVLEGLPKLRSGLSKQKDSCEAWKDAIVQTELAKVFANVGEELLEEIQLQVESIRNSNMDKGTEYFPDEAIRVEYRQDWFYDKRIGGVCNHTARGHMNSDLLRYLFVSSFAKVYQRSPKLEDFPAELLPAHKNVKEGVDSQKFADRFRVQLWNKPSKTITSHISKDGHYYIHPDPAQCRSLTVREAARIQTFPDNYFFCGPRTSQYQQVGNAVPPYLAFQIAKIVVDVFQFAEDQLNTLESTIQRIEAVDIID</sequence>
<keyword evidence="2 7" id="KW-0489">Methyltransferase</keyword>
<evidence type="ECO:0000256" key="5">
    <source>
        <dbReference type="ARBA" id="ARBA00022747"/>
    </source>
</evidence>
<evidence type="ECO:0000313" key="8">
    <source>
        <dbReference type="EMBL" id="PTX14720.1"/>
    </source>
</evidence>
<accession>A0A2T5YDW2</accession>
<dbReference type="Gene3D" id="3.90.120.10">
    <property type="entry name" value="DNA Methylase, subunit A, domain 2"/>
    <property type="match status" value="1"/>
</dbReference>
<reference evidence="8 9" key="1">
    <citation type="submission" date="2018-04" db="EMBL/GenBank/DDBJ databases">
        <title>Genomic Encyclopedia of Archaeal and Bacterial Type Strains, Phase II (KMG-II): from individual species to whole genera.</title>
        <authorList>
            <person name="Goeker M."/>
        </authorList>
    </citation>
    <scope>NUCLEOTIDE SEQUENCE [LARGE SCALE GENOMIC DNA]</scope>
    <source>
        <strain evidence="8 9">DSM 100162</strain>
    </source>
</reference>
<dbReference type="EMBL" id="QBKI01000010">
    <property type="protein sequence ID" value="PTX14720.1"/>
    <property type="molecule type" value="Genomic_DNA"/>
</dbReference>
<dbReference type="InterPro" id="IPR029063">
    <property type="entry name" value="SAM-dependent_MTases_sf"/>
</dbReference>
<dbReference type="EC" id="2.1.1.37" evidence="1"/>
<dbReference type="GO" id="GO:0009307">
    <property type="term" value="P:DNA restriction-modification system"/>
    <property type="evidence" value="ECO:0007669"/>
    <property type="project" value="UniProtKB-KW"/>
</dbReference>
<evidence type="ECO:0000256" key="2">
    <source>
        <dbReference type="ARBA" id="ARBA00022603"/>
    </source>
</evidence>
<dbReference type="Proteomes" id="UP000244225">
    <property type="component" value="Unassembled WGS sequence"/>
</dbReference>
<dbReference type="InterPro" id="IPR050390">
    <property type="entry name" value="C5-Methyltransferase"/>
</dbReference>
<protein>
    <recommendedName>
        <fullName evidence="1">DNA (cytosine-5-)-methyltransferase</fullName>
        <ecNumber evidence="1">2.1.1.37</ecNumber>
    </recommendedName>
</protein>
<keyword evidence="5" id="KW-0680">Restriction system</keyword>
<gene>
    <name evidence="8" type="ORF">C8N40_110149</name>
</gene>
<feature type="active site" evidence="7">
    <location>
        <position position="137"/>
    </location>
</feature>
<evidence type="ECO:0000256" key="3">
    <source>
        <dbReference type="ARBA" id="ARBA00022679"/>
    </source>
</evidence>
<dbReference type="InterPro" id="IPR001525">
    <property type="entry name" value="C5_MeTfrase"/>
</dbReference>
<organism evidence="8 9">
    <name type="scientific">Pontibacter mucosus</name>
    <dbReference type="NCBI Taxonomy" id="1649266"/>
    <lineage>
        <taxon>Bacteria</taxon>
        <taxon>Pseudomonadati</taxon>
        <taxon>Bacteroidota</taxon>
        <taxon>Cytophagia</taxon>
        <taxon>Cytophagales</taxon>
        <taxon>Hymenobacteraceae</taxon>
        <taxon>Pontibacter</taxon>
    </lineage>
</organism>